<dbReference type="Proteomes" id="UP000225706">
    <property type="component" value="Unassembled WGS sequence"/>
</dbReference>
<dbReference type="AlphaFoldDB" id="A0A2B4R8V4"/>
<keyword evidence="3" id="KW-1185">Reference proteome</keyword>
<proteinExistence type="predicted"/>
<evidence type="ECO:0000313" key="2">
    <source>
        <dbReference type="EMBL" id="PFX12930.1"/>
    </source>
</evidence>
<feature type="region of interest" description="Disordered" evidence="1">
    <location>
        <begin position="223"/>
        <end position="246"/>
    </location>
</feature>
<reference evidence="3" key="1">
    <citation type="journal article" date="2017" name="bioRxiv">
        <title>Comparative analysis of the genomes of Stylophora pistillata and Acropora digitifera provides evidence for extensive differences between species of corals.</title>
        <authorList>
            <person name="Voolstra C.R."/>
            <person name="Li Y."/>
            <person name="Liew Y.J."/>
            <person name="Baumgarten S."/>
            <person name="Zoccola D."/>
            <person name="Flot J.-F."/>
            <person name="Tambutte S."/>
            <person name="Allemand D."/>
            <person name="Aranda M."/>
        </authorList>
    </citation>
    <scope>NUCLEOTIDE SEQUENCE [LARGE SCALE GENOMIC DNA]</scope>
</reference>
<name>A0A2B4R8V4_STYPI</name>
<accession>A0A2B4R8V4</accession>
<sequence length="332" mass="37647">MDELLRQLNLEGEETSLSLSTIEKEKSGMECCVVSLEAYDLEENAFVDLPTVFSTPILPVSPANIQRQEDIAGWPHLHDICLPQVDAQVGLLIGNDNARALKPIEIKQSRERASSVKELDCEIMPTERALGVRWSLESDTFGFKVKFKDKPPKRRGMLSIKFVAWILRFKANLHKASCRAFEVPVTQKGRQPIQPISKVEMRDAERSIIKCVQKEHFKEEIQSLEVPKNHEENTGSGPRPSSVKKSSRVFSLDPVLMDGVLRFEGRLRRASLPQDAKHHVILLKIIRDKLDSTTLSLHIWSLRKRIRSVPIARQVLGYSWKFSVAEAPGEVL</sequence>
<organism evidence="2 3">
    <name type="scientific">Stylophora pistillata</name>
    <name type="common">Smooth cauliflower coral</name>
    <dbReference type="NCBI Taxonomy" id="50429"/>
    <lineage>
        <taxon>Eukaryota</taxon>
        <taxon>Metazoa</taxon>
        <taxon>Cnidaria</taxon>
        <taxon>Anthozoa</taxon>
        <taxon>Hexacorallia</taxon>
        <taxon>Scleractinia</taxon>
        <taxon>Astrocoeniina</taxon>
        <taxon>Pocilloporidae</taxon>
        <taxon>Stylophora</taxon>
    </lineage>
</organism>
<feature type="compositionally biased region" description="Basic and acidic residues" evidence="1">
    <location>
        <begin position="223"/>
        <end position="233"/>
    </location>
</feature>
<gene>
    <name evidence="2" type="ORF">AWC38_SpisGene23034</name>
</gene>
<protein>
    <submittedName>
        <fullName evidence="2">Uncharacterized protein</fullName>
    </submittedName>
</protein>
<comment type="caution">
    <text evidence="2">The sequence shown here is derived from an EMBL/GenBank/DDBJ whole genome shotgun (WGS) entry which is preliminary data.</text>
</comment>
<dbReference type="EMBL" id="LSMT01001132">
    <property type="protein sequence ID" value="PFX12930.1"/>
    <property type="molecule type" value="Genomic_DNA"/>
</dbReference>
<dbReference type="PANTHER" id="PTHR47331">
    <property type="entry name" value="PHD-TYPE DOMAIN-CONTAINING PROTEIN"/>
    <property type="match status" value="1"/>
</dbReference>
<evidence type="ECO:0000313" key="3">
    <source>
        <dbReference type="Proteomes" id="UP000225706"/>
    </source>
</evidence>
<evidence type="ECO:0000256" key="1">
    <source>
        <dbReference type="SAM" id="MobiDB-lite"/>
    </source>
</evidence>